<dbReference type="AlphaFoldDB" id="A0A0B6ZE04"/>
<gene>
    <name evidence="2" type="primary">ORF60148</name>
</gene>
<keyword evidence="1" id="KW-0472">Membrane</keyword>
<evidence type="ECO:0000256" key="1">
    <source>
        <dbReference type="SAM" id="Phobius"/>
    </source>
</evidence>
<evidence type="ECO:0000313" key="2">
    <source>
        <dbReference type="EMBL" id="CEK66783.1"/>
    </source>
</evidence>
<feature type="transmembrane region" description="Helical" evidence="1">
    <location>
        <begin position="13"/>
        <end position="40"/>
    </location>
</feature>
<proteinExistence type="predicted"/>
<accession>A0A0B6ZE04</accession>
<sequence length="50" mass="5671">MIQSYTHYFSTEFISVSGILTLLLSLSDHITPLLSIILLYTSMSPFDSWS</sequence>
<name>A0A0B6ZE04_9EUPU</name>
<keyword evidence="1" id="KW-0812">Transmembrane</keyword>
<organism evidence="2">
    <name type="scientific">Arion vulgaris</name>
    <dbReference type="NCBI Taxonomy" id="1028688"/>
    <lineage>
        <taxon>Eukaryota</taxon>
        <taxon>Metazoa</taxon>
        <taxon>Spiralia</taxon>
        <taxon>Lophotrochozoa</taxon>
        <taxon>Mollusca</taxon>
        <taxon>Gastropoda</taxon>
        <taxon>Heterobranchia</taxon>
        <taxon>Euthyneura</taxon>
        <taxon>Panpulmonata</taxon>
        <taxon>Eupulmonata</taxon>
        <taxon>Stylommatophora</taxon>
        <taxon>Helicina</taxon>
        <taxon>Arionoidea</taxon>
        <taxon>Arionidae</taxon>
        <taxon>Arion</taxon>
    </lineage>
</organism>
<keyword evidence="1" id="KW-1133">Transmembrane helix</keyword>
<reference evidence="2" key="1">
    <citation type="submission" date="2014-12" db="EMBL/GenBank/DDBJ databases">
        <title>Insight into the proteome of Arion vulgaris.</title>
        <authorList>
            <person name="Aradska J."/>
            <person name="Bulat T."/>
            <person name="Smidak R."/>
            <person name="Sarate P."/>
            <person name="Gangsoo J."/>
            <person name="Sialana F."/>
            <person name="Bilban M."/>
            <person name="Lubec G."/>
        </authorList>
    </citation>
    <scope>NUCLEOTIDE SEQUENCE</scope>
    <source>
        <tissue evidence="2">Skin</tissue>
    </source>
</reference>
<protein>
    <submittedName>
        <fullName evidence="2">Uncharacterized protein</fullName>
    </submittedName>
</protein>
<dbReference type="EMBL" id="HACG01019918">
    <property type="protein sequence ID" value="CEK66783.1"/>
    <property type="molecule type" value="Transcribed_RNA"/>
</dbReference>